<accession>A0A367L645</accession>
<name>A0A367L645_9HYPO</name>
<protein>
    <submittedName>
        <fullName evidence="2">Uncharacterized protein</fullName>
    </submittedName>
</protein>
<dbReference type="AlphaFoldDB" id="A0A367L645"/>
<keyword evidence="3" id="KW-1185">Reference proteome</keyword>
<gene>
    <name evidence="2" type="ORF">L249_8768</name>
</gene>
<feature type="non-terminal residue" evidence="2">
    <location>
        <position position="66"/>
    </location>
</feature>
<feature type="chain" id="PRO_5017008727" evidence="1">
    <location>
        <begin position="20"/>
        <end position="66"/>
    </location>
</feature>
<evidence type="ECO:0000313" key="3">
    <source>
        <dbReference type="Proteomes" id="UP000253664"/>
    </source>
</evidence>
<sequence>AKSSLLLLFRFTLPGLYITSRIPPKLIPDLISTSNLTIKLDAASVVRPIVRADLTLATPNAPRIFR</sequence>
<reference evidence="2 3" key="1">
    <citation type="journal article" date="2015" name="BMC Genomics">
        <title>Insights from the genome of Ophiocordyceps polyrhachis-furcata to pathogenicity and host specificity in insect fungi.</title>
        <authorList>
            <person name="Wichadakul D."/>
            <person name="Kobmoo N."/>
            <person name="Ingsriswang S."/>
            <person name="Tangphatsornruang S."/>
            <person name="Chantasingh D."/>
            <person name="Luangsa-ard J.J."/>
            <person name="Eurwilaichitr L."/>
        </authorList>
    </citation>
    <scope>NUCLEOTIDE SEQUENCE [LARGE SCALE GENOMIC DNA]</scope>
    <source>
        <strain evidence="2 3">BCC 54312</strain>
    </source>
</reference>
<dbReference type="Proteomes" id="UP000253664">
    <property type="component" value="Unassembled WGS sequence"/>
</dbReference>
<dbReference type="EMBL" id="LKCN02000013">
    <property type="protein sequence ID" value="RCI09906.1"/>
    <property type="molecule type" value="Genomic_DNA"/>
</dbReference>
<evidence type="ECO:0000313" key="2">
    <source>
        <dbReference type="EMBL" id="RCI09906.1"/>
    </source>
</evidence>
<comment type="caution">
    <text evidence="2">The sequence shown here is derived from an EMBL/GenBank/DDBJ whole genome shotgun (WGS) entry which is preliminary data.</text>
</comment>
<evidence type="ECO:0000256" key="1">
    <source>
        <dbReference type="SAM" id="SignalP"/>
    </source>
</evidence>
<feature type="non-terminal residue" evidence="2">
    <location>
        <position position="1"/>
    </location>
</feature>
<proteinExistence type="predicted"/>
<keyword evidence="1" id="KW-0732">Signal</keyword>
<feature type="signal peptide" evidence="1">
    <location>
        <begin position="1"/>
        <end position="19"/>
    </location>
</feature>
<organism evidence="2 3">
    <name type="scientific">Ophiocordyceps polyrhachis-furcata BCC 54312</name>
    <dbReference type="NCBI Taxonomy" id="1330021"/>
    <lineage>
        <taxon>Eukaryota</taxon>
        <taxon>Fungi</taxon>
        <taxon>Dikarya</taxon>
        <taxon>Ascomycota</taxon>
        <taxon>Pezizomycotina</taxon>
        <taxon>Sordariomycetes</taxon>
        <taxon>Hypocreomycetidae</taxon>
        <taxon>Hypocreales</taxon>
        <taxon>Ophiocordycipitaceae</taxon>
        <taxon>Ophiocordyceps</taxon>
    </lineage>
</organism>